<dbReference type="Pfam" id="PF00103">
    <property type="entry name" value="Hormone_1"/>
    <property type="match status" value="1"/>
</dbReference>
<dbReference type="PANTHER" id="PTHR11417">
    <property type="entry name" value="SOMATOTROPIN,PROLACTIN"/>
    <property type="match status" value="1"/>
</dbReference>
<dbReference type="CDD" id="cd10288">
    <property type="entry name" value="prolactin_like"/>
    <property type="match status" value="1"/>
</dbReference>
<feature type="chain" id="PRO_5028459531" evidence="8">
    <location>
        <begin position="37"/>
        <end position="238"/>
    </location>
</feature>
<organism evidence="9 10">
    <name type="scientific">Bison bison bison</name>
    <name type="common">North American plains bison</name>
    <dbReference type="NCBI Taxonomy" id="43346"/>
    <lineage>
        <taxon>Eukaryota</taxon>
        <taxon>Metazoa</taxon>
        <taxon>Chordata</taxon>
        <taxon>Craniata</taxon>
        <taxon>Vertebrata</taxon>
        <taxon>Euteleostomi</taxon>
        <taxon>Mammalia</taxon>
        <taxon>Eutheria</taxon>
        <taxon>Laurasiatheria</taxon>
        <taxon>Artiodactyla</taxon>
        <taxon>Ruminantia</taxon>
        <taxon>Pecora</taxon>
        <taxon>Bovidae</taxon>
        <taxon>Bovinae</taxon>
        <taxon>Bison</taxon>
    </lineage>
</organism>
<feature type="binding site" evidence="6">
    <location>
        <position position="66"/>
    </location>
    <ligand>
        <name>Zn(2+)</name>
        <dbReference type="ChEBI" id="CHEBI:29105"/>
    </ligand>
</feature>
<dbReference type="GO" id="GO:1903489">
    <property type="term" value="P:positive regulation of lactation"/>
    <property type="evidence" value="ECO:0007669"/>
    <property type="project" value="TreeGrafter"/>
</dbReference>
<dbReference type="Gene3D" id="1.20.1250.10">
    <property type="match status" value="1"/>
</dbReference>
<dbReference type="GeneID" id="104992622"/>
<dbReference type="SUPFAM" id="SSF47266">
    <property type="entry name" value="4-helical cytokines"/>
    <property type="match status" value="1"/>
</dbReference>
<evidence type="ECO:0000313" key="10">
    <source>
        <dbReference type="RefSeq" id="XP_010843872.1"/>
    </source>
</evidence>
<keyword evidence="6" id="KW-0862">Zinc</keyword>
<evidence type="ECO:0000256" key="7">
    <source>
        <dbReference type="RuleBase" id="RU003618"/>
    </source>
</evidence>
<keyword evidence="3" id="KW-0964">Secreted</keyword>
<name>A0A6P3HX42_BISBB</name>
<evidence type="ECO:0000256" key="6">
    <source>
        <dbReference type="PIRSR" id="PIRSR601400-1"/>
    </source>
</evidence>
<evidence type="ECO:0000256" key="8">
    <source>
        <dbReference type="SAM" id="SignalP"/>
    </source>
</evidence>
<dbReference type="FunFam" id="1.20.1250.10:FF:000039">
    <property type="entry name" value="Placental prolactin-related protein 2"/>
    <property type="match status" value="1"/>
</dbReference>
<dbReference type="InterPro" id="IPR001400">
    <property type="entry name" value="Somatotropin/Prolactin"/>
</dbReference>
<dbReference type="PRINTS" id="PR00836">
    <property type="entry name" value="SOMATOTROPIN"/>
</dbReference>
<keyword evidence="6" id="KW-0479">Metal-binding</keyword>
<protein>
    <submittedName>
        <fullName evidence="10">Placental prolactin-related protein 3</fullName>
    </submittedName>
</protein>
<dbReference type="InterPro" id="IPR009079">
    <property type="entry name" value="4_helix_cytokine-like_core"/>
</dbReference>
<accession>A0A6P3HX42</accession>
<dbReference type="PROSITE" id="PS00266">
    <property type="entry name" value="SOMATOTROPIN_1"/>
    <property type="match status" value="1"/>
</dbReference>
<dbReference type="PANTHER" id="PTHR11417:SF5">
    <property type="entry name" value="PROLACTIN"/>
    <property type="match status" value="1"/>
</dbReference>
<keyword evidence="9" id="KW-1185">Reference proteome</keyword>
<keyword evidence="4 7" id="KW-0372">Hormone</keyword>
<dbReference type="GO" id="GO:0008284">
    <property type="term" value="P:positive regulation of cell population proliferation"/>
    <property type="evidence" value="ECO:0007669"/>
    <property type="project" value="TreeGrafter"/>
</dbReference>
<dbReference type="GO" id="GO:0031667">
    <property type="term" value="P:response to nutrient levels"/>
    <property type="evidence" value="ECO:0007669"/>
    <property type="project" value="TreeGrafter"/>
</dbReference>
<evidence type="ECO:0000313" key="9">
    <source>
        <dbReference type="Proteomes" id="UP000515208"/>
    </source>
</evidence>
<evidence type="ECO:0000256" key="3">
    <source>
        <dbReference type="ARBA" id="ARBA00022525"/>
    </source>
</evidence>
<dbReference type="RefSeq" id="XP_010843872.1">
    <property type="nucleotide sequence ID" value="XM_010845570.1"/>
</dbReference>
<feature type="signal peptide" evidence="8">
    <location>
        <begin position="1"/>
        <end position="36"/>
    </location>
</feature>
<evidence type="ECO:0000256" key="5">
    <source>
        <dbReference type="ARBA" id="ARBA00023157"/>
    </source>
</evidence>
<feature type="binding site" evidence="6">
    <location>
        <position position="224"/>
    </location>
    <ligand>
        <name>Zn(2+)</name>
        <dbReference type="ChEBI" id="CHEBI:29105"/>
    </ligand>
</feature>
<proteinExistence type="inferred from homology"/>
<dbReference type="GO" id="GO:0046872">
    <property type="term" value="F:metal ion binding"/>
    <property type="evidence" value="ECO:0007669"/>
    <property type="project" value="UniProtKB-KW"/>
</dbReference>
<evidence type="ECO:0000256" key="1">
    <source>
        <dbReference type="ARBA" id="ARBA00004613"/>
    </source>
</evidence>
<evidence type="ECO:0000256" key="4">
    <source>
        <dbReference type="ARBA" id="ARBA00022702"/>
    </source>
</evidence>
<gene>
    <name evidence="10" type="primary">LOC104992622</name>
</gene>
<dbReference type="GO" id="GO:0046427">
    <property type="term" value="P:positive regulation of receptor signaling pathway via JAK-STAT"/>
    <property type="evidence" value="ECO:0007669"/>
    <property type="project" value="TreeGrafter"/>
</dbReference>
<dbReference type="GO" id="GO:0009891">
    <property type="term" value="P:positive regulation of biosynthetic process"/>
    <property type="evidence" value="ECO:0007669"/>
    <property type="project" value="UniProtKB-ARBA"/>
</dbReference>
<comment type="subcellular location">
    <subcellularLocation>
        <location evidence="1 7">Secreted</location>
    </subcellularLocation>
</comment>
<keyword evidence="8" id="KW-0732">Signal</keyword>
<dbReference type="PROSITE" id="PS00338">
    <property type="entry name" value="SOMATOTROPIN_2"/>
    <property type="match status" value="1"/>
</dbReference>
<dbReference type="OrthoDB" id="9599049at2759"/>
<dbReference type="AlphaFoldDB" id="A0A6P3HX42"/>
<reference evidence="10" key="1">
    <citation type="submission" date="2025-08" db="UniProtKB">
        <authorList>
            <consortium name="RefSeq"/>
        </authorList>
    </citation>
    <scope>IDENTIFICATION</scope>
    <source>
        <tissue evidence="10">Blood</tissue>
    </source>
</reference>
<dbReference type="KEGG" id="bbis:104992622"/>
<dbReference type="GO" id="GO:0007565">
    <property type="term" value="P:female pregnancy"/>
    <property type="evidence" value="ECO:0007669"/>
    <property type="project" value="TreeGrafter"/>
</dbReference>
<dbReference type="InterPro" id="IPR018116">
    <property type="entry name" value="Somatotropin_CS"/>
</dbReference>
<keyword evidence="5" id="KW-1015">Disulfide bond</keyword>
<comment type="similarity">
    <text evidence="2 7">Belongs to the somatotropin/prolactin family.</text>
</comment>
<dbReference type="GO" id="GO:0030879">
    <property type="term" value="P:mammary gland development"/>
    <property type="evidence" value="ECO:0007669"/>
    <property type="project" value="TreeGrafter"/>
</dbReference>
<dbReference type="GO" id="GO:0005179">
    <property type="term" value="F:hormone activity"/>
    <property type="evidence" value="ECO:0007669"/>
    <property type="project" value="UniProtKB-KW"/>
</dbReference>
<sequence>MAPAPSFCGHQWTYNPVRGSCLLLLMVMSNLLLCQGNSCRSCCPDVFDIPLESLTHLFLNASRLSHDIVNHTTIMFHEFDEKYAQNQPYTINATKSCHTNSLHTPQEREKALRMNNEDLSKWILMLLYSWHRPLYHLVTELQNMKEVSDTILSSAKENMRKIEELQAFIERQFSQVIYPVIRTIFKARIYWSGLASLVSNDEDVRHSAFYKLFMCLYRDSRKLDMYTKILACRITNTC</sequence>
<dbReference type="Proteomes" id="UP000515208">
    <property type="component" value="Unplaced"/>
</dbReference>
<dbReference type="GO" id="GO:0005148">
    <property type="term" value="F:prolactin receptor binding"/>
    <property type="evidence" value="ECO:0007669"/>
    <property type="project" value="TreeGrafter"/>
</dbReference>
<dbReference type="GO" id="GO:0005615">
    <property type="term" value="C:extracellular space"/>
    <property type="evidence" value="ECO:0007669"/>
    <property type="project" value="TreeGrafter"/>
</dbReference>
<evidence type="ECO:0000256" key="2">
    <source>
        <dbReference type="ARBA" id="ARBA00008474"/>
    </source>
</evidence>